<name>A0A448WW60_9PLAT</name>
<comment type="caution">
    <text evidence="2">The sequence shown here is derived from an EMBL/GenBank/DDBJ whole genome shotgun (WGS) entry which is preliminary data.</text>
</comment>
<feature type="compositionally biased region" description="Basic and acidic residues" evidence="1">
    <location>
        <begin position="115"/>
        <end position="124"/>
    </location>
</feature>
<dbReference type="AlphaFoldDB" id="A0A448WW60"/>
<proteinExistence type="predicted"/>
<keyword evidence="3" id="KW-1185">Reference proteome</keyword>
<reference evidence="2" key="1">
    <citation type="submission" date="2018-11" db="EMBL/GenBank/DDBJ databases">
        <authorList>
            <consortium name="Pathogen Informatics"/>
        </authorList>
    </citation>
    <scope>NUCLEOTIDE SEQUENCE</scope>
</reference>
<evidence type="ECO:0000313" key="3">
    <source>
        <dbReference type="Proteomes" id="UP000784294"/>
    </source>
</evidence>
<protein>
    <submittedName>
        <fullName evidence="2">Uncharacterized protein</fullName>
    </submittedName>
</protein>
<feature type="region of interest" description="Disordered" evidence="1">
    <location>
        <begin position="108"/>
        <end position="130"/>
    </location>
</feature>
<accession>A0A448WW60</accession>
<gene>
    <name evidence="2" type="ORF">PXEA_LOCUS15050</name>
</gene>
<dbReference type="EMBL" id="CAAALY010052184">
    <property type="protein sequence ID" value="VEL21610.1"/>
    <property type="molecule type" value="Genomic_DNA"/>
</dbReference>
<evidence type="ECO:0000256" key="1">
    <source>
        <dbReference type="SAM" id="MobiDB-lite"/>
    </source>
</evidence>
<sequence>MPQRTVDSAKNAVVSVRCSPKLSSSLLAPLRFVIRGWHETMKDMGLSFICTPTGLTCNLIWHLFPAIVRTLRDNYAEQPVQLLGLDCLSILVKSTAGGVGELSEGKWSGVEEADANERNKEKQSELPTKA</sequence>
<evidence type="ECO:0000313" key="2">
    <source>
        <dbReference type="EMBL" id="VEL21610.1"/>
    </source>
</evidence>
<dbReference type="Proteomes" id="UP000784294">
    <property type="component" value="Unassembled WGS sequence"/>
</dbReference>
<organism evidence="2 3">
    <name type="scientific">Protopolystoma xenopodis</name>
    <dbReference type="NCBI Taxonomy" id="117903"/>
    <lineage>
        <taxon>Eukaryota</taxon>
        <taxon>Metazoa</taxon>
        <taxon>Spiralia</taxon>
        <taxon>Lophotrochozoa</taxon>
        <taxon>Platyhelminthes</taxon>
        <taxon>Monogenea</taxon>
        <taxon>Polyopisthocotylea</taxon>
        <taxon>Polystomatidea</taxon>
        <taxon>Polystomatidae</taxon>
        <taxon>Protopolystoma</taxon>
    </lineage>
</organism>